<dbReference type="Gene3D" id="3.30.70.3400">
    <property type="match status" value="1"/>
</dbReference>
<keyword evidence="7 9" id="KW-0811">Translocation</keyword>
<organism evidence="13 14">
    <name type="scientific">Candidatus Taylorbacteria bacterium RIFCSPLOWO2_12_FULL_43_20</name>
    <dbReference type="NCBI Taxonomy" id="1802332"/>
    <lineage>
        <taxon>Bacteria</taxon>
        <taxon>Candidatus Tayloriibacteriota</taxon>
    </lineage>
</organism>
<dbReference type="GO" id="GO:0006605">
    <property type="term" value="P:protein targeting"/>
    <property type="evidence" value="ECO:0007669"/>
    <property type="project" value="UniProtKB-UniRule"/>
</dbReference>
<dbReference type="Proteomes" id="UP000177269">
    <property type="component" value="Unassembled WGS sequence"/>
</dbReference>
<dbReference type="EMBL" id="MHSK01000015">
    <property type="protein sequence ID" value="OHA42276.1"/>
    <property type="molecule type" value="Genomic_DNA"/>
</dbReference>
<dbReference type="InterPro" id="IPR005791">
    <property type="entry name" value="SecD"/>
</dbReference>
<keyword evidence="3 9" id="KW-1003">Cell membrane</keyword>
<keyword evidence="2 9" id="KW-0813">Transport</keyword>
<evidence type="ECO:0000259" key="11">
    <source>
        <dbReference type="Pfam" id="PF21760"/>
    </source>
</evidence>
<sequence>MMKIRITAFALLLIGAAIGFFVYNSEASRDSKFNFKLGLDLSGGSHLIYKADVSEIRSDDVNESMEALRNVIEARVNLFGVSEPLVQVEEGFFGGENQHKLIVELPGVTDIEKAIMLIGATPLLEFKRLDKDVDFENIAEATSTDIFLSTGLTGRLLERAQLEFNPQTGEPSVVLIFNDEGADLFARITGENIGNILAIFLDGNIISSPIVRDEITGGRAEISGGFTAEEAKLLVRDLNYGALPVPIELLSTQTIGATLGEKAIEAGVLAGIISFVLISLFLIIWYRLPGAISVVALAVYVAIVLAIFKLIPVTLTAAGIAGFILSVGMAVDANILIFERMKEELRAGKNLHQSVKDGFIRAWSSIRDSNISSIITAVILFYFASTPIVKGFALVFLIGVLVSMFSAITFSRTLLLAILPKDENAQGGFLFRSGFNRTRS</sequence>
<dbReference type="PANTHER" id="PTHR30081:SF1">
    <property type="entry name" value="PROTEIN TRANSLOCASE SUBUNIT SECD"/>
    <property type="match status" value="1"/>
</dbReference>
<dbReference type="NCBIfam" id="TIGR00916">
    <property type="entry name" value="2A0604s01"/>
    <property type="match status" value="1"/>
</dbReference>
<evidence type="ECO:0000256" key="3">
    <source>
        <dbReference type="ARBA" id="ARBA00022475"/>
    </source>
</evidence>
<feature type="transmembrane region" description="Helical" evidence="9">
    <location>
        <begin position="266"/>
        <end position="285"/>
    </location>
</feature>
<dbReference type="Gene3D" id="3.30.1360.200">
    <property type="match status" value="1"/>
</dbReference>
<reference evidence="13 14" key="1">
    <citation type="journal article" date="2016" name="Nat. Commun.">
        <title>Thousands of microbial genomes shed light on interconnected biogeochemical processes in an aquifer system.</title>
        <authorList>
            <person name="Anantharaman K."/>
            <person name="Brown C.T."/>
            <person name="Hug L.A."/>
            <person name="Sharon I."/>
            <person name="Castelle C.J."/>
            <person name="Probst A.J."/>
            <person name="Thomas B.C."/>
            <person name="Singh A."/>
            <person name="Wilkins M.J."/>
            <person name="Karaoz U."/>
            <person name="Brodie E.L."/>
            <person name="Williams K.H."/>
            <person name="Hubbard S.S."/>
            <person name="Banfield J.F."/>
        </authorList>
    </citation>
    <scope>NUCLEOTIDE SEQUENCE [LARGE SCALE GENOMIC DNA]</scope>
</reference>
<dbReference type="PANTHER" id="PTHR30081">
    <property type="entry name" value="PROTEIN-EXPORT MEMBRANE PROTEIN SEC"/>
    <property type="match status" value="1"/>
</dbReference>
<evidence type="ECO:0000256" key="8">
    <source>
        <dbReference type="ARBA" id="ARBA00023136"/>
    </source>
</evidence>
<comment type="caution">
    <text evidence="13">The sequence shown here is derived from an EMBL/GenBank/DDBJ whole genome shotgun (WGS) entry which is preliminary data.</text>
</comment>
<evidence type="ECO:0000259" key="12">
    <source>
        <dbReference type="Pfam" id="PF22599"/>
    </source>
</evidence>
<dbReference type="Gene3D" id="1.20.1640.10">
    <property type="entry name" value="Multidrug efflux transporter AcrB transmembrane domain"/>
    <property type="match status" value="1"/>
</dbReference>
<dbReference type="InterPro" id="IPR055344">
    <property type="entry name" value="SecD_SecF_C_bact"/>
</dbReference>
<dbReference type="GO" id="GO:0065002">
    <property type="term" value="P:intracellular protein transmembrane transport"/>
    <property type="evidence" value="ECO:0007669"/>
    <property type="project" value="UniProtKB-UniRule"/>
</dbReference>
<comment type="subunit">
    <text evidence="9">Forms a complex with SecF. Part of the essential Sec protein translocation apparatus which comprises SecA, SecYEG and auxiliary proteins SecDF. Other proteins may also be involved.</text>
</comment>
<dbReference type="NCBIfam" id="TIGR01129">
    <property type="entry name" value="secD"/>
    <property type="match status" value="1"/>
</dbReference>
<dbReference type="GO" id="GO:0015450">
    <property type="term" value="F:protein-transporting ATPase activity"/>
    <property type="evidence" value="ECO:0007669"/>
    <property type="project" value="InterPro"/>
</dbReference>
<keyword evidence="5 9" id="KW-0653">Protein transport</keyword>
<evidence type="ECO:0000256" key="4">
    <source>
        <dbReference type="ARBA" id="ARBA00022692"/>
    </source>
</evidence>
<dbReference type="SUPFAM" id="SSF82866">
    <property type="entry name" value="Multidrug efflux transporter AcrB transmembrane domain"/>
    <property type="match status" value="1"/>
</dbReference>
<keyword evidence="6 9" id="KW-1133">Transmembrane helix</keyword>
<gene>
    <name evidence="9" type="primary">secD</name>
    <name evidence="13" type="ORF">A3G52_03720</name>
</gene>
<evidence type="ECO:0000256" key="6">
    <source>
        <dbReference type="ARBA" id="ARBA00022989"/>
    </source>
</evidence>
<keyword evidence="4 9" id="KW-0812">Transmembrane</keyword>
<dbReference type="HAMAP" id="MF_01463_B">
    <property type="entry name" value="SecD_B"/>
    <property type="match status" value="1"/>
</dbReference>
<feature type="domain" description="Protein translocase subunit SecDF P1" evidence="11">
    <location>
        <begin position="65"/>
        <end position="130"/>
    </location>
</feature>
<dbReference type="InterPro" id="IPR048631">
    <property type="entry name" value="SecD_1st"/>
</dbReference>
<feature type="transmembrane region" description="Helical" evidence="9">
    <location>
        <begin position="395"/>
        <end position="419"/>
    </location>
</feature>
<dbReference type="Pfam" id="PF22599">
    <property type="entry name" value="SecDF_P1_head"/>
    <property type="match status" value="1"/>
</dbReference>
<evidence type="ECO:0000313" key="13">
    <source>
        <dbReference type="EMBL" id="OHA42276.1"/>
    </source>
</evidence>
<evidence type="ECO:0000256" key="5">
    <source>
        <dbReference type="ARBA" id="ARBA00022927"/>
    </source>
</evidence>
<evidence type="ECO:0000256" key="7">
    <source>
        <dbReference type="ARBA" id="ARBA00023010"/>
    </source>
</evidence>
<comment type="function">
    <text evidence="9">Part of the Sec protein translocase complex. Interacts with the SecYEG preprotein conducting channel. SecDF uses the proton motive force (PMF) to complete protein translocation after the ATP-dependent function of SecA.</text>
</comment>
<name>A0A1G2P1Q3_9BACT</name>
<comment type="similarity">
    <text evidence="9">Belongs to the SecD/SecF family. SecD subfamily.</text>
</comment>
<evidence type="ECO:0000256" key="1">
    <source>
        <dbReference type="ARBA" id="ARBA00004651"/>
    </source>
</evidence>
<dbReference type="InterPro" id="IPR048634">
    <property type="entry name" value="SecD_SecF_C"/>
</dbReference>
<protein>
    <recommendedName>
        <fullName evidence="9">Protein translocase subunit SecD</fullName>
    </recommendedName>
</protein>
<accession>A0A1G2P1Q3</accession>
<dbReference type="AlphaFoldDB" id="A0A1G2P1Q3"/>
<comment type="caution">
    <text evidence="9">Lacks conserved residue(s) required for the propagation of feature annotation.</text>
</comment>
<comment type="subcellular location">
    <subcellularLocation>
        <location evidence="1 9">Cell membrane</location>
        <topology evidence="1 9">Multi-pass membrane protein</topology>
    </subcellularLocation>
</comment>
<feature type="transmembrane region" description="Helical" evidence="9">
    <location>
        <begin position="317"/>
        <end position="338"/>
    </location>
</feature>
<feature type="transmembrane region" description="Helical" evidence="9">
    <location>
        <begin position="292"/>
        <end position="311"/>
    </location>
</feature>
<proteinExistence type="inferred from homology"/>
<dbReference type="Pfam" id="PF21760">
    <property type="entry name" value="SecD_1st"/>
    <property type="match status" value="1"/>
</dbReference>
<dbReference type="InterPro" id="IPR022813">
    <property type="entry name" value="SecD/SecF_arch_bac"/>
</dbReference>
<dbReference type="Pfam" id="PF02355">
    <property type="entry name" value="SecD_SecF_C"/>
    <property type="match status" value="1"/>
</dbReference>
<evidence type="ECO:0000256" key="2">
    <source>
        <dbReference type="ARBA" id="ARBA00022448"/>
    </source>
</evidence>
<feature type="transmembrane region" description="Helical" evidence="9">
    <location>
        <begin position="371"/>
        <end position="389"/>
    </location>
</feature>
<evidence type="ECO:0000259" key="10">
    <source>
        <dbReference type="Pfam" id="PF02355"/>
    </source>
</evidence>
<evidence type="ECO:0000313" key="14">
    <source>
        <dbReference type="Proteomes" id="UP000177269"/>
    </source>
</evidence>
<dbReference type="GO" id="GO:0043952">
    <property type="term" value="P:protein transport by the Sec complex"/>
    <property type="evidence" value="ECO:0007669"/>
    <property type="project" value="UniProtKB-UniRule"/>
</dbReference>
<evidence type="ECO:0000256" key="9">
    <source>
        <dbReference type="HAMAP-Rule" id="MF_01463"/>
    </source>
</evidence>
<dbReference type="GO" id="GO:0005886">
    <property type="term" value="C:plasma membrane"/>
    <property type="evidence" value="ECO:0007669"/>
    <property type="project" value="UniProtKB-SubCell"/>
</dbReference>
<dbReference type="InterPro" id="IPR054384">
    <property type="entry name" value="SecDF_P1_head"/>
</dbReference>
<feature type="domain" description="SecDF P1 head subdomain" evidence="12">
    <location>
        <begin position="151"/>
        <end position="245"/>
    </location>
</feature>
<feature type="domain" description="Protein export membrane protein SecD/SecF C-terminal" evidence="10">
    <location>
        <begin position="247"/>
        <end position="418"/>
    </location>
</feature>
<keyword evidence="8 9" id="KW-0472">Membrane</keyword>